<gene>
    <name evidence="3" type="ORF">NBG84_20880</name>
</gene>
<dbReference type="InterPro" id="IPR027417">
    <property type="entry name" value="P-loop_NTPase"/>
</dbReference>
<dbReference type="InterPro" id="IPR053137">
    <property type="entry name" value="NLR-like"/>
</dbReference>
<dbReference type="Proteomes" id="UP001431429">
    <property type="component" value="Unassembled WGS sequence"/>
</dbReference>
<evidence type="ECO:0000313" key="4">
    <source>
        <dbReference type="Proteomes" id="UP001431429"/>
    </source>
</evidence>
<evidence type="ECO:0000259" key="1">
    <source>
        <dbReference type="Pfam" id="PF00931"/>
    </source>
</evidence>
<organism evidence="3 4">
    <name type="scientific">Streptomyces albipurpureus</name>
    <dbReference type="NCBI Taxonomy" id="2897419"/>
    <lineage>
        <taxon>Bacteria</taxon>
        <taxon>Bacillati</taxon>
        <taxon>Actinomycetota</taxon>
        <taxon>Actinomycetes</taxon>
        <taxon>Kitasatosporales</taxon>
        <taxon>Streptomycetaceae</taxon>
        <taxon>Streptomyces</taxon>
    </lineage>
</organism>
<accession>A0ABT0URL7</accession>
<dbReference type="SUPFAM" id="SSF48452">
    <property type="entry name" value="TPR-like"/>
    <property type="match status" value="2"/>
</dbReference>
<proteinExistence type="predicted"/>
<dbReference type="InterPro" id="IPR002182">
    <property type="entry name" value="NB-ARC"/>
</dbReference>
<dbReference type="Gene3D" id="1.25.40.10">
    <property type="entry name" value="Tetratricopeptide repeat domain"/>
    <property type="match status" value="2"/>
</dbReference>
<evidence type="ECO:0000313" key="3">
    <source>
        <dbReference type="EMBL" id="MCM2390725.1"/>
    </source>
</evidence>
<dbReference type="Pfam" id="PF25000">
    <property type="entry name" value="DUF7779"/>
    <property type="match status" value="1"/>
</dbReference>
<dbReference type="InterPro" id="IPR056681">
    <property type="entry name" value="DUF7779"/>
</dbReference>
<name>A0ABT0URL7_9ACTN</name>
<feature type="domain" description="NB-ARC" evidence="1">
    <location>
        <begin position="140"/>
        <end position="279"/>
    </location>
</feature>
<comment type="caution">
    <text evidence="3">The sequence shown here is derived from an EMBL/GenBank/DDBJ whole genome shotgun (WGS) entry which is preliminary data.</text>
</comment>
<dbReference type="Pfam" id="PF13374">
    <property type="entry name" value="TPR_10"/>
    <property type="match status" value="1"/>
</dbReference>
<dbReference type="EMBL" id="JAMQAW010000025">
    <property type="protein sequence ID" value="MCM2390725.1"/>
    <property type="molecule type" value="Genomic_DNA"/>
</dbReference>
<feature type="domain" description="DUF7779" evidence="2">
    <location>
        <begin position="373"/>
        <end position="467"/>
    </location>
</feature>
<dbReference type="Pfam" id="PF00931">
    <property type="entry name" value="NB-ARC"/>
    <property type="match status" value="1"/>
</dbReference>
<dbReference type="RefSeq" id="WP_250921051.1">
    <property type="nucleotide sequence ID" value="NZ_JAMQAW010000025.1"/>
</dbReference>
<dbReference type="InterPro" id="IPR011990">
    <property type="entry name" value="TPR-like_helical_dom_sf"/>
</dbReference>
<dbReference type="PANTHER" id="PTHR46082:SF6">
    <property type="entry name" value="AAA+ ATPASE DOMAIN-CONTAINING PROTEIN-RELATED"/>
    <property type="match status" value="1"/>
</dbReference>
<evidence type="ECO:0000259" key="2">
    <source>
        <dbReference type="Pfam" id="PF25000"/>
    </source>
</evidence>
<dbReference type="SUPFAM" id="SSF52540">
    <property type="entry name" value="P-loop containing nucleoside triphosphate hydrolases"/>
    <property type="match status" value="1"/>
</dbReference>
<dbReference type="PANTHER" id="PTHR46082">
    <property type="entry name" value="ATP/GTP-BINDING PROTEIN-RELATED"/>
    <property type="match status" value="1"/>
</dbReference>
<reference evidence="3" key="1">
    <citation type="submission" date="2022-06" db="EMBL/GenBank/DDBJ databases">
        <title>Genome public.</title>
        <authorList>
            <person name="Sun Q."/>
        </authorList>
    </citation>
    <scope>NUCLEOTIDE SEQUENCE</scope>
    <source>
        <strain evidence="3">CWNU-1</strain>
    </source>
</reference>
<keyword evidence="4" id="KW-1185">Reference proteome</keyword>
<dbReference type="Gene3D" id="3.40.50.300">
    <property type="entry name" value="P-loop containing nucleotide triphosphate hydrolases"/>
    <property type="match status" value="1"/>
</dbReference>
<protein>
    <submittedName>
        <fullName evidence="3">Tetratricopeptide repeat protein</fullName>
    </submittedName>
</protein>
<sequence length="781" mass="82861">MARAEEYPESPKDAAGAEVAVTGTGRATAASEATAVTGYHGPAPGIDGVPAAPVRVSRTGQARASDGGLANAGYIHQLTVVQRALRESAPWPHQVGVIPSRAQSFQHRAEAENLRAAVDGGGTVVLRQVPVGLGVPHQVLTGTGGVGKTQLAADYARTAWDDGSLDVLVWVTASARSSVISGYAQAAVELCQVSPEDPERAARTFLAWLTPKAGATPCRWLIVLDDVADPDDLRGLWPPASGHGRILITTRRRDAALTGDGRRLIEVGLFTEPEALAYLTASLAAHGRHASVGQLAALAADLGYLPLALAQAAAYLIDSGDDIPTYRALLADRATGLADTAPDVLPDEQVIPLAVAWSLSLERADRLRPPGLARPMLHLVALLDPHGIPEAVLTSEPVLTHLAQHRTRTGRGSTGAPAPVSARDAVRALRALYRLSLIDHAPDVAHQTVRVHQLIQRATLDTLSSAQHHQLARTAADAILGAWPDIERDTALAQALRANTNALTSHSEDALYRPDAHEVLFRTGTSLGEAGQVADAIVYWRRLLGTADSAWGPDHPGTLRARGRLLRWQAAAGDRAGAATAYAALLQDMTRVLGATHPDTLRTCGALVWWQGWAGDHRGAAEASAALLQDMIAVLGPDHPDTLRTRATLAWWRGQTGDPAGAAATYAEVLAGRLRMVGADHPDTLRTRSYLAWWQGRAADPAGSAEASAALLQDMIRVLGPDHPDTLRTRNNLHFMQGVAGDIDGAVNGFEQLLPDMARVLGTDHPDTVASQRNWAWLQQR</sequence>